<dbReference type="InterPro" id="IPR050277">
    <property type="entry name" value="Sodium:Solute_Symporter"/>
</dbReference>
<dbReference type="Gene3D" id="1.20.1730.10">
    <property type="entry name" value="Sodium/glucose cotransporter"/>
    <property type="match status" value="1"/>
</dbReference>
<gene>
    <name evidence="9" type="ORF">FA727_15505</name>
</gene>
<dbReference type="GO" id="GO:0022857">
    <property type="term" value="F:transmembrane transporter activity"/>
    <property type="evidence" value="ECO:0007669"/>
    <property type="project" value="InterPro"/>
</dbReference>
<dbReference type="PROSITE" id="PS50283">
    <property type="entry name" value="NA_SOLUT_SYMP_3"/>
    <property type="match status" value="1"/>
</dbReference>
<dbReference type="Proteomes" id="UP000307756">
    <property type="component" value="Unassembled WGS sequence"/>
</dbReference>
<comment type="caution">
    <text evidence="9">The sequence shown here is derived from an EMBL/GenBank/DDBJ whole genome shotgun (WGS) entry which is preliminary data.</text>
</comment>
<evidence type="ECO:0000256" key="6">
    <source>
        <dbReference type="ARBA" id="ARBA00023136"/>
    </source>
</evidence>
<feature type="transmembrane region" description="Helical" evidence="8">
    <location>
        <begin position="186"/>
        <end position="205"/>
    </location>
</feature>
<keyword evidence="5 8" id="KW-1133">Transmembrane helix</keyword>
<proteinExistence type="inferred from homology"/>
<dbReference type="InterPro" id="IPR038377">
    <property type="entry name" value="Na/Glc_symporter_sf"/>
</dbReference>
<dbReference type="PANTHER" id="PTHR48086:SF7">
    <property type="entry name" value="SODIUM-SOLUTE SYMPORTER-RELATED"/>
    <property type="match status" value="1"/>
</dbReference>
<dbReference type="AlphaFoldDB" id="A0A4U1D3N8"/>
<feature type="transmembrane region" description="Helical" evidence="8">
    <location>
        <begin position="118"/>
        <end position="136"/>
    </location>
</feature>
<dbReference type="GO" id="GO:0005886">
    <property type="term" value="C:plasma membrane"/>
    <property type="evidence" value="ECO:0007669"/>
    <property type="project" value="TreeGrafter"/>
</dbReference>
<sequence length="480" mass="51896">MEETSMIIAMMIFFIVANLALGFWSARRTKNSKDYMLGDRKMGTGVLIFTTFATSLGAGDMLGYPALGYIQGWSSLHFILAMPVVIIIMALTVGKRYYDLKVTTISDLVCRIYGENKYLRIIPSICISLGMLSWLAAQYSAFGKTLNLLTGADPLIGLLIGAALFISYTVVGGLVSVIYTDVLQGLFLAIGVIAVFIAVTMHGGGFVEVQQGLPADYSTFIGPVGTITILMFWLNKGLSRFTNFPYWQRIGSAKDAKTGIRGIILGMVVTGILGVALALTGMAAYKINPGGMSDPEMIFAEYSVSLFPKWLAGFFLGALWAAILSSAAGFLNSSTTLLGHDLWFKVIKKGQRSEGALLKDLRIITLVIGVGTLLIAWLVPSVLSLFIWAGVWLTPPLIPVLCAAIFDRKGDKIPKNYLILSMILSGIVGVVFEMIPSLKALLSGGTIPAFVTSLVIILIGAMVGYFDKKHHNNINTQRVL</sequence>
<dbReference type="Pfam" id="PF00474">
    <property type="entry name" value="SSF"/>
    <property type="match status" value="1"/>
</dbReference>
<feature type="transmembrane region" description="Helical" evidence="8">
    <location>
        <begin position="217"/>
        <end position="234"/>
    </location>
</feature>
<evidence type="ECO:0000256" key="8">
    <source>
        <dbReference type="SAM" id="Phobius"/>
    </source>
</evidence>
<protein>
    <submittedName>
        <fullName evidence="9">Sodium:solute symporter family protein</fullName>
    </submittedName>
</protein>
<dbReference type="PANTHER" id="PTHR48086">
    <property type="entry name" value="SODIUM/PROLINE SYMPORTER-RELATED"/>
    <property type="match status" value="1"/>
</dbReference>
<feature type="transmembrane region" description="Helical" evidence="8">
    <location>
        <begin position="385"/>
        <end position="405"/>
    </location>
</feature>
<evidence type="ECO:0000313" key="10">
    <source>
        <dbReference type="Proteomes" id="UP000307756"/>
    </source>
</evidence>
<reference evidence="9 10" key="1">
    <citation type="journal article" date="2011" name="J. Microbiol.">
        <title>Bacillus kyonggiensis sp. nov., isolated from soil of a lettuce field.</title>
        <authorList>
            <person name="Dong K."/>
            <person name="Lee S."/>
        </authorList>
    </citation>
    <scope>NUCLEOTIDE SEQUENCE [LARGE SCALE GENOMIC DNA]</scope>
    <source>
        <strain evidence="9 10">NB22</strain>
    </source>
</reference>
<feature type="transmembrane region" description="Helical" evidence="8">
    <location>
        <begin position="417"/>
        <end position="435"/>
    </location>
</feature>
<evidence type="ECO:0000256" key="4">
    <source>
        <dbReference type="ARBA" id="ARBA00022692"/>
    </source>
</evidence>
<feature type="transmembrane region" description="Helical" evidence="8">
    <location>
        <begin position="361"/>
        <end position="379"/>
    </location>
</feature>
<evidence type="ECO:0000256" key="5">
    <source>
        <dbReference type="ARBA" id="ARBA00022989"/>
    </source>
</evidence>
<feature type="transmembrane region" description="Helical" evidence="8">
    <location>
        <begin position="76"/>
        <end position="98"/>
    </location>
</feature>
<evidence type="ECO:0000313" key="9">
    <source>
        <dbReference type="EMBL" id="TKC16353.1"/>
    </source>
</evidence>
<feature type="transmembrane region" description="Helical" evidence="8">
    <location>
        <begin position="156"/>
        <end position="179"/>
    </location>
</feature>
<keyword evidence="4 8" id="KW-0812">Transmembrane</keyword>
<feature type="transmembrane region" description="Helical" evidence="8">
    <location>
        <begin position="46"/>
        <end position="70"/>
    </location>
</feature>
<accession>A0A4U1D3N8</accession>
<comment type="similarity">
    <text evidence="2 7">Belongs to the sodium:solute symporter (SSF) (TC 2.A.21) family.</text>
</comment>
<keyword evidence="6 8" id="KW-0472">Membrane</keyword>
<name>A0A4U1D3N8_9BACI</name>
<feature type="transmembrane region" description="Helical" evidence="8">
    <location>
        <begin position="310"/>
        <end position="340"/>
    </location>
</feature>
<dbReference type="EMBL" id="SWBM01000003">
    <property type="protein sequence ID" value="TKC16353.1"/>
    <property type="molecule type" value="Genomic_DNA"/>
</dbReference>
<evidence type="ECO:0000256" key="3">
    <source>
        <dbReference type="ARBA" id="ARBA00022448"/>
    </source>
</evidence>
<feature type="transmembrane region" description="Helical" evidence="8">
    <location>
        <begin position="263"/>
        <end position="285"/>
    </location>
</feature>
<keyword evidence="3" id="KW-0813">Transport</keyword>
<feature type="transmembrane region" description="Helical" evidence="8">
    <location>
        <begin position="447"/>
        <end position="466"/>
    </location>
</feature>
<dbReference type="CDD" id="cd10322">
    <property type="entry name" value="SLC5sbd"/>
    <property type="match status" value="1"/>
</dbReference>
<keyword evidence="10" id="KW-1185">Reference proteome</keyword>
<evidence type="ECO:0000256" key="2">
    <source>
        <dbReference type="ARBA" id="ARBA00006434"/>
    </source>
</evidence>
<organism evidence="9 10">
    <name type="scientific">Robertmurraya kyonggiensis</name>
    <dbReference type="NCBI Taxonomy" id="1037680"/>
    <lineage>
        <taxon>Bacteria</taxon>
        <taxon>Bacillati</taxon>
        <taxon>Bacillota</taxon>
        <taxon>Bacilli</taxon>
        <taxon>Bacillales</taxon>
        <taxon>Bacillaceae</taxon>
        <taxon>Robertmurraya</taxon>
    </lineage>
</organism>
<dbReference type="InterPro" id="IPR001734">
    <property type="entry name" value="Na/solute_symporter"/>
</dbReference>
<evidence type="ECO:0000256" key="1">
    <source>
        <dbReference type="ARBA" id="ARBA00004141"/>
    </source>
</evidence>
<evidence type="ECO:0000256" key="7">
    <source>
        <dbReference type="RuleBase" id="RU362091"/>
    </source>
</evidence>
<comment type="subcellular location">
    <subcellularLocation>
        <location evidence="1">Membrane</location>
        <topology evidence="1">Multi-pass membrane protein</topology>
    </subcellularLocation>
</comment>
<feature type="transmembrane region" description="Helical" evidence="8">
    <location>
        <begin position="6"/>
        <end position="26"/>
    </location>
</feature>